<evidence type="ECO:0000256" key="1">
    <source>
        <dbReference type="SAM" id="MobiDB-lite"/>
    </source>
</evidence>
<protein>
    <submittedName>
        <fullName evidence="3">OLC1v1015530C1</fullName>
    </submittedName>
</protein>
<feature type="compositionally biased region" description="Pro residues" evidence="1">
    <location>
        <begin position="97"/>
        <end position="114"/>
    </location>
</feature>
<accession>A0AAV1E5U1</accession>
<feature type="region of interest" description="Disordered" evidence="1">
    <location>
        <begin position="76"/>
        <end position="118"/>
    </location>
</feature>
<keyword evidence="4" id="KW-1185">Reference proteome</keyword>
<gene>
    <name evidence="3" type="ORF">OLC1_LOCUS21402</name>
</gene>
<feature type="chain" id="PRO_5043818951" evidence="2">
    <location>
        <begin position="29"/>
        <end position="132"/>
    </location>
</feature>
<evidence type="ECO:0000313" key="4">
    <source>
        <dbReference type="Proteomes" id="UP001161247"/>
    </source>
</evidence>
<evidence type="ECO:0000313" key="3">
    <source>
        <dbReference type="EMBL" id="CAI9114742.1"/>
    </source>
</evidence>
<sequence>MMNNGHNYRIIMYLWLLSCLLIHHGVEGNGNVVAAAKWLRDPDLSVAKPAEASLMDNDSTQYNFMSSKVEKVIAKKKKIKPAPPPPRTNIPGHVFLSPPPPRQPKPPPPPPLATPPSRLHRRLIIARVAVEM</sequence>
<keyword evidence="2" id="KW-0732">Signal</keyword>
<organism evidence="3 4">
    <name type="scientific">Oldenlandia corymbosa var. corymbosa</name>
    <dbReference type="NCBI Taxonomy" id="529605"/>
    <lineage>
        <taxon>Eukaryota</taxon>
        <taxon>Viridiplantae</taxon>
        <taxon>Streptophyta</taxon>
        <taxon>Embryophyta</taxon>
        <taxon>Tracheophyta</taxon>
        <taxon>Spermatophyta</taxon>
        <taxon>Magnoliopsida</taxon>
        <taxon>eudicotyledons</taxon>
        <taxon>Gunneridae</taxon>
        <taxon>Pentapetalae</taxon>
        <taxon>asterids</taxon>
        <taxon>lamiids</taxon>
        <taxon>Gentianales</taxon>
        <taxon>Rubiaceae</taxon>
        <taxon>Rubioideae</taxon>
        <taxon>Spermacoceae</taxon>
        <taxon>Hedyotis-Oldenlandia complex</taxon>
        <taxon>Oldenlandia</taxon>
    </lineage>
</organism>
<name>A0AAV1E5U1_OLDCO</name>
<dbReference type="Proteomes" id="UP001161247">
    <property type="component" value="Chromosome 8"/>
</dbReference>
<dbReference type="AlphaFoldDB" id="A0AAV1E5U1"/>
<proteinExistence type="predicted"/>
<feature type="signal peptide" evidence="2">
    <location>
        <begin position="1"/>
        <end position="28"/>
    </location>
</feature>
<dbReference type="EMBL" id="OX459125">
    <property type="protein sequence ID" value="CAI9114742.1"/>
    <property type="molecule type" value="Genomic_DNA"/>
</dbReference>
<evidence type="ECO:0000256" key="2">
    <source>
        <dbReference type="SAM" id="SignalP"/>
    </source>
</evidence>
<reference evidence="3" key="1">
    <citation type="submission" date="2023-03" db="EMBL/GenBank/DDBJ databases">
        <authorList>
            <person name="Julca I."/>
        </authorList>
    </citation>
    <scope>NUCLEOTIDE SEQUENCE</scope>
</reference>